<reference evidence="3" key="1">
    <citation type="journal article" date="2019" name="Int. J. Syst. Evol. Microbiol.">
        <title>The Global Catalogue of Microorganisms (GCM) 10K type strain sequencing project: providing services to taxonomists for standard genome sequencing and annotation.</title>
        <authorList>
            <consortium name="The Broad Institute Genomics Platform"/>
            <consortium name="The Broad Institute Genome Sequencing Center for Infectious Disease"/>
            <person name="Wu L."/>
            <person name="Ma J."/>
        </authorList>
    </citation>
    <scope>NUCLEOTIDE SEQUENCE [LARGE SCALE GENOMIC DNA]</scope>
    <source>
        <strain evidence="3">JCM 17695</strain>
    </source>
</reference>
<name>A0ABW2TNY5_9PSEU</name>
<proteinExistence type="predicted"/>
<sequence>MRSTLIATAIATATGIAVAVPGVAAADGQITWTTANSTATGDQDGAAVAVARTGYTAVVWEDDRDSTNPTDPLHSDVFLRLYRDGVSLYEKKLSAGGTGNWTHVEPDVALREDGTAVVVFATDGDGNGAFQIAVRTVNTAGTVTGSATANANSAGQQTVPAVAADPEGPGFAVAFQDQQTGAAPTVRLSGFASITAKTYEVAVHAAGGTHRRPDVAMGAAGNAIVVWDEDGDGNGFFNIARKVFTPSGGVKLAQASANANGGGQQRNATVAANFNGDFAVAWETDHTGVAQTAARSFTATGTAGPETPLPGKDPQVGIDDQRAVFVAWEDAADVHGQGINPDGTTTGRQPRLLVHPTTAGSQTQPAAGVDAWGRVVLAFTDDNDGNGFDQVYLGTGLVNSTW</sequence>
<feature type="chain" id="PRO_5046636088" description="FG-GAP repeat-containing protein" evidence="1">
    <location>
        <begin position="20"/>
        <end position="402"/>
    </location>
</feature>
<dbReference type="Proteomes" id="UP001596512">
    <property type="component" value="Unassembled WGS sequence"/>
</dbReference>
<organism evidence="2 3">
    <name type="scientific">Actinokineospora soli</name>
    <dbReference type="NCBI Taxonomy" id="1048753"/>
    <lineage>
        <taxon>Bacteria</taxon>
        <taxon>Bacillati</taxon>
        <taxon>Actinomycetota</taxon>
        <taxon>Actinomycetes</taxon>
        <taxon>Pseudonocardiales</taxon>
        <taxon>Pseudonocardiaceae</taxon>
        <taxon>Actinokineospora</taxon>
    </lineage>
</organism>
<gene>
    <name evidence="2" type="ORF">ACFQV2_16430</name>
</gene>
<evidence type="ECO:0000256" key="1">
    <source>
        <dbReference type="SAM" id="SignalP"/>
    </source>
</evidence>
<keyword evidence="3" id="KW-1185">Reference proteome</keyword>
<feature type="signal peptide" evidence="1">
    <location>
        <begin position="1"/>
        <end position="19"/>
    </location>
</feature>
<accession>A0ABW2TNY5</accession>
<protein>
    <recommendedName>
        <fullName evidence="4">FG-GAP repeat-containing protein</fullName>
    </recommendedName>
</protein>
<keyword evidence="1" id="KW-0732">Signal</keyword>
<evidence type="ECO:0008006" key="4">
    <source>
        <dbReference type="Google" id="ProtNLM"/>
    </source>
</evidence>
<comment type="caution">
    <text evidence="2">The sequence shown here is derived from an EMBL/GenBank/DDBJ whole genome shotgun (WGS) entry which is preliminary data.</text>
</comment>
<evidence type="ECO:0000313" key="3">
    <source>
        <dbReference type="Proteomes" id="UP001596512"/>
    </source>
</evidence>
<evidence type="ECO:0000313" key="2">
    <source>
        <dbReference type="EMBL" id="MFC7614864.1"/>
    </source>
</evidence>
<dbReference type="EMBL" id="JBHTEY010000004">
    <property type="protein sequence ID" value="MFC7614864.1"/>
    <property type="molecule type" value="Genomic_DNA"/>
</dbReference>